<sequence length="407" mass="43523">MFKPVAAFALTAALAGSALAGTASPVAAAATKTPTTSAPTCSAATRPESASSLRPLNARALCQSIAGLPNSQATGALVQVRGTAGSWTGKSGVGDLRTGRPVPDDARIRIGSITKVFTATVVLQFVAEGKVDLDGTVQHYLPGLLPANYPPVTVGELLDHTSGLPSPTLPEDDRWILDHRYDKWTPQQWMDGVAANPMEFEPGTRQHYLNTNYIVLGMLIEKLTGRPYADAVRTRIIRPLGLRHTTLPVDDVRIHGPHAKGYLAVTDDDGKTRLVDVTEMSQTMTWAAGEIISTTDDLDRFMVALFRGRLLKPAQLEKMFTVPDGVPLFDGDDDPSNDQPAAYTMGMSVMTLPGGVTVYGKTGSRYGYSTGMFATRDLKRRIVVTVNSTTKGDSTMLQSIGLTAFAS</sequence>
<keyword evidence="4" id="KW-1185">Reference proteome</keyword>
<evidence type="ECO:0000256" key="1">
    <source>
        <dbReference type="SAM" id="SignalP"/>
    </source>
</evidence>
<accession>A0A8J3XFK6</accession>
<dbReference type="AlphaFoldDB" id="A0A8J3XFK6"/>
<dbReference type="InterPro" id="IPR050491">
    <property type="entry name" value="AmpC-like"/>
</dbReference>
<feature type="domain" description="Beta-lactamase-related" evidence="2">
    <location>
        <begin position="71"/>
        <end position="391"/>
    </location>
</feature>
<gene>
    <name evidence="3" type="ORF">Pph01_48050</name>
</gene>
<dbReference type="RefSeq" id="WP_204075381.1">
    <property type="nucleotide sequence ID" value="NZ_BAABHI010000019.1"/>
</dbReference>
<dbReference type="PANTHER" id="PTHR46825">
    <property type="entry name" value="D-ALANYL-D-ALANINE-CARBOXYPEPTIDASE/ENDOPEPTIDASE AMPH"/>
    <property type="match status" value="1"/>
</dbReference>
<dbReference type="InterPro" id="IPR012338">
    <property type="entry name" value="Beta-lactam/transpept-like"/>
</dbReference>
<proteinExistence type="predicted"/>
<evidence type="ECO:0000313" key="3">
    <source>
        <dbReference type="EMBL" id="GII39802.1"/>
    </source>
</evidence>
<organism evidence="3 4">
    <name type="scientific">Planotetraspora phitsanulokensis</name>
    <dbReference type="NCBI Taxonomy" id="575192"/>
    <lineage>
        <taxon>Bacteria</taxon>
        <taxon>Bacillati</taxon>
        <taxon>Actinomycetota</taxon>
        <taxon>Actinomycetes</taxon>
        <taxon>Streptosporangiales</taxon>
        <taxon>Streptosporangiaceae</taxon>
        <taxon>Planotetraspora</taxon>
    </lineage>
</organism>
<dbReference type="PANTHER" id="PTHR46825:SF7">
    <property type="entry name" value="D-ALANYL-D-ALANINE CARBOXYPEPTIDASE"/>
    <property type="match status" value="1"/>
</dbReference>
<feature type="chain" id="PRO_5038384335" evidence="1">
    <location>
        <begin position="21"/>
        <end position="407"/>
    </location>
</feature>
<dbReference type="SUPFAM" id="SSF56601">
    <property type="entry name" value="beta-lactamase/transpeptidase-like"/>
    <property type="match status" value="1"/>
</dbReference>
<dbReference type="InterPro" id="IPR001466">
    <property type="entry name" value="Beta-lactam-related"/>
</dbReference>
<name>A0A8J3XFK6_9ACTN</name>
<comment type="caution">
    <text evidence="3">The sequence shown here is derived from an EMBL/GenBank/DDBJ whole genome shotgun (WGS) entry which is preliminary data.</text>
</comment>
<dbReference type="Proteomes" id="UP000622547">
    <property type="component" value="Unassembled WGS sequence"/>
</dbReference>
<protein>
    <submittedName>
        <fullName evidence="3">Peptidase</fullName>
    </submittedName>
</protein>
<feature type="signal peptide" evidence="1">
    <location>
        <begin position="1"/>
        <end position="20"/>
    </location>
</feature>
<dbReference type="Gene3D" id="3.40.710.10">
    <property type="entry name" value="DD-peptidase/beta-lactamase superfamily"/>
    <property type="match status" value="1"/>
</dbReference>
<reference evidence="3 4" key="1">
    <citation type="submission" date="2021-01" db="EMBL/GenBank/DDBJ databases">
        <title>Whole genome shotgun sequence of Planotetraspora phitsanulokensis NBRC 104273.</title>
        <authorList>
            <person name="Komaki H."/>
            <person name="Tamura T."/>
        </authorList>
    </citation>
    <scope>NUCLEOTIDE SEQUENCE [LARGE SCALE GENOMIC DNA]</scope>
    <source>
        <strain evidence="3 4">NBRC 104273</strain>
    </source>
</reference>
<evidence type="ECO:0000259" key="2">
    <source>
        <dbReference type="Pfam" id="PF00144"/>
    </source>
</evidence>
<keyword evidence="1" id="KW-0732">Signal</keyword>
<evidence type="ECO:0000313" key="4">
    <source>
        <dbReference type="Proteomes" id="UP000622547"/>
    </source>
</evidence>
<dbReference type="EMBL" id="BOOP01000022">
    <property type="protein sequence ID" value="GII39802.1"/>
    <property type="molecule type" value="Genomic_DNA"/>
</dbReference>
<dbReference type="Pfam" id="PF00144">
    <property type="entry name" value="Beta-lactamase"/>
    <property type="match status" value="1"/>
</dbReference>